<dbReference type="InterPro" id="IPR028290">
    <property type="entry name" value="WASH1"/>
</dbReference>
<feature type="compositionally biased region" description="Polar residues" evidence="2">
    <location>
        <begin position="71"/>
        <end position="86"/>
    </location>
</feature>
<gene>
    <name evidence="3" type="primary">WASH1</name>
</gene>
<dbReference type="AlphaFoldDB" id="W8BA91"/>
<dbReference type="GO" id="GO:0034314">
    <property type="term" value="P:Arp2/3 complex-mediated actin nucleation"/>
    <property type="evidence" value="ECO:0007669"/>
    <property type="project" value="InterPro"/>
</dbReference>
<reference evidence="3" key="1">
    <citation type="submission" date="2013-07" db="EMBL/GenBank/DDBJ databases">
        <authorList>
            <person name="Geib S."/>
        </authorList>
    </citation>
    <scope>NUCLEOTIDE SEQUENCE</scope>
</reference>
<dbReference type="OrthoDB" id="307871at2759"/>
<dbReference type="GO" id="GO:0042147">
    <property type="term" value="P:retrograde transport, endosome to Golgi"/>
    <property type="evidence" value="ECO:0007669"/>
    <property type="project" value="TreeGrafter"/>
</dbReference>
<dbReference type="PANTHER" id="PTHR23331">
    <property type="entry name" value="CXYORF1"/>
    <property type="match status" value="1"/>
</dbReference>
<dbReference type="GO" id="GO:0003779">
    <property type="term" value="F:actin binding"/>
    <property type="evidence" value="ECO:0007669"/>
    <property type="project" value="UniProtKB-KW"/>
</dbReference>
<dbReference type="GO" id="GO:0032456">
    <property type="term" value="P:endocytic recycling"/>
    <property type="evidence" value="ECO:0007669"/>
    <property type="project" value="TreeGrafter"/>
</dbReference>
<evidence type="ECO:0000313" key="3">
    <source>
        <dbReference type="EMBL" id="JAB93943.1"/>
    </source>
</evidence>
<dbReference type="GO" id="GO:0071203">
    <property type="term" value="C:WASH complex"/>
    <property type="evidence" value="ECO:0007669"/>
    <property type="project" value="InterPro"/>
</dbReference>
<evidence type="ECO:0000256" key="2">
    <source>
        <dbReference type="SAM" id="MobiDB-lite"/>
    </source>
</evidence>
<dbReference type="EMBL" id="GAMC01012610">
    <property type="protein sequence ID" value="JAB93945.1"/>
    <property type="molecule type" value="mRNA"/>
</dbReference>
<proteinExistence type="evidence at transcript level"/>
<reference evidence="3" key="2">
    <citation type="journal article" date="2014" name="BMC Genomics">
        <title>A genomic perspective to assessing quality of mass-reared SIT flies used in Mediterranean fruit fly (Ceratitis capitata) eradication in California.</title>
        <authorList>
            <person name="Calla B."/>
            <person name="Hall B."/>
            <person name="Hou S."/>
            <person name="Geib S.M."/>
        </authorList>
    </citation>
    <scope>NUCLEOTIDE SEQUENCE</scope>
</reference>
<dbReference type="GO" id="GO:0006887">
    <property type="term" value="P:exocytosis"/>
    <property type="evidence" value="ECO:0007669"/>
    <property type="project" value="TreeGrafter"/>
</dbReference>
<protein>
    <submittedName>
        <fullName evidence="3">WAS protein family-1</fullName>
    </submittedName>
</protein>
<feature type="compositionally biased region" description="Acidic residues" evidence="2">
    <location>
        <begin position="110"/>
        <end position="125"/>
    </location>
</feature>
<dbReference type="GO" id="GO:0005769">
    <property type="term" value="C:early endosome"/>
    <property type="evidence" value="ECO:0007669"/>
    <property type="project" value="InterPro"/>
</dbReference>
<sequence>MDAIRKAGGAQGGRLRAAAAAPVDVVDNRSNLKSGETNLKLGKRGGGDLMADLHNKLLMRRKGISGVKENTNTAETAGSKSITIATDNPVMSRLSALIPPPPAGRKHSDDDDDTHDEDNDTDWVE</sequence>
<dbReference type="EMBL" id="GAMC01012612">
    <property type="protein sequence ID" value="JAB93943.1"/>
    <property type="molecule type" value="mRNA"/>
</dbReference>
<dbReference type="GO" id="GO:0043014">
    <property type="term" value="F:alpha-tubulin binding"/>
    <property type="evidence" value="ECO:0007669"/>
    <property type="project" value="InterPro"/>
</dbReference>
<accession>W8BA91</accession>
<name>W8BA91_CERCA</name>
<dbReference type="GO" id="GO:0043015">
    <property type="term" value="F:gamma-tubulin binding"/>
    <property type="evidence" value="ECO:0007669"/>
    <property type="project" value="TreeGrafter"/>
</dbReference>
<feature type="region of interest" description="Disordered" evidence="2">
    <location>
        <begin position="71"/>
        <end position="125"/>
    </location>
</feature>
<organism evidence="3">
    <name type="scientific">Ceratitis capitata</name>
    <name type="common">Mediterranean fruit fly</name>
    <name type="synonym">Tephritis capitata</name>
    <dbReference type="NCBI Taxonomy" id="7213"/>
    <lineage>
        <taxon>Eukaryota</taxon>
        <taxon>Metazoa</taxon>
        <taxon>Ecdysozoa</taxon>
        <taxon>Arthropoda</taxon>
        <taxon>Hexapoda</taxon>
        <taxon>Insecta</taxon>
        <taxon>Pterygota</taxon>
        <taxon>Neoptera</taxon>
        <taxon>Endopterygota</taxon>
        <taxon>Diptera</taxon>
        <taxon>Brachycera</taxon>
        <taxon>Muscomorpha</taxon>
        <taxon>Tephritoidea</taxon>
        <taxon>Tephritidae</taxon>
        <taxon>Ceratitis</taxon>
        <taxon>Ceratitis</taxon>
    </lineage>
</organism>
<dbReference type="EMBL" id="GAMC01012608">
    <property type="protein sequence ID" value="JAB93947.1"/>
    <property type="molecule type" value="mRNA"/>
</dbReference>
<dbReference type="GO" id="GO:0055037">
    <property type="term" value="C:recycling endosome"/>
    <property type="evidence" value="ECO:0007669"/>
    <property type="project" value="TreeGrafter"/>
</dbReference>
<dbReference type="GO" id="GO:0005829">
    <property type="term" value="C:cytosol"/>
    <property type="evidence" value="ECO:0007669"/>
    <property type="project" value="GOC"/>
</dbReference>
<evidence type="ECO:0000256" key="1">
    <source>
        <dbReference type="ARBA" id="ARBA00023203"/>
    </source>
</evidence>
<dbReference type="PANTHER" id="PTHR23331:SF1">
    <property type="entry name" value="WASH COMPLEX SUBUNIT 1"/>
    <property type="match status" value="1"/>
</dbReference>
<keyword evidence="1" id="KW-0009">Actin-binding</keyword>